<evidence type="ECO:0000313" key="3">
    <source>
        <dbReference type="Proteomes" id="UP000269115"/>
    </source>
</evidence>
<dbReference type="GO" id="GO:1904680">
    <property type="term" value="F:peptide transmembrane transporter activity"/>
    <property type="evidence" value="ECO:0007669"/>
    <property type="project" value="TreeGrafter"/>
</dbReference>
<evidence type="ECO:0000313" key="2">
    <source>
        <dbReference type="EMBL" id="ROQ53379.1"/>
    </source>
</evidence>
<gene>
    <name evidence="2" type="ORF">EDF85_1137</name>
</gene>
<accession>A0A9X8EK03</accession>
<dbReference type="PANTHER" id="PTHR30290:SF83">
    <property type="entry name" value="ABC TRANSPORTER SUBSTRATE-BINDING PROTEIN"/>
    <property type="match status" value="1"/>
</dbReference>
<dbReference type="InterPro" id="IPR000914">
    <property type="entry name" value="SBP_5_dom"/>
</dbReference>
<evidence type="ECO:0000259" key="1">
    <source>
        <dbReference type="Pfam" id="PF00496"/>
    </source>
</evidence>
<proteinExistence type="predicted"/>
<dbReference type="PANTHER" id="PTHR30290">
    <property type="entry name" value="PERIPLASMIC BINDING COMPONENT OF ABC TRANSPORTER"/>
    <property type="match status" value="1"/>
</dbReference>
<dbReference type="EMBL" id="RJUR01000011">
    <property type="protein sequence ID" value="ROQ53379.1"/>
    <property type="molecule type" value="Genomic_DNA"/>
</dbReference>
<name>A0A9X8EK03_PSEPU</name>
<dbReference type="GO" id="GO:0015833">
    <property type="term" value="P:peptide transport"/>
    <property type="evidence" value="ECO:0007669"/>
    <property type="project" value="TreeGrafter"/>
</dbReference>
<sequence>MPHEFSRRIFLGNSLAVGGGLLLGSSLLGGCDAGGPASSAAASARPGTPVHGGRLRVGIIDGDQAGNLDAHKPSGGGIIRGWALYSKFWEWNDDVSTRLGLAEFAEPNADASAWTIRIKPGLEFHHGKSIGADDMLFSILRLTDPKLASPFAGLVGAIDRQALRKLDERTIEIRFKQGRSFFPLDETLIAFGGIVPTDYDPVSNPVGAGPYRLKRFVPGQRALFSRFENYYKPNQPYADELEIIEFKDQVSRVAALRAGQIDIASGVQAEHSALLKADPRLQLVVSPTTSFSGFNLNTAKAPFQDERVRQAFRLLADRQELVGRGLNGFGRIANDLYSPTDPTYNHAIAQRPFDLDQARSLLRQAGQTDLRIELTTTANEINAALVFAQQAKKAGVQVKVTPVDASVFNGPQKEQWLMSPGSTPARGFLATGLHNDAPLAIYNRSNFRDERFSALFTQALGQPDLAQRKQLVHEAQAIQHQRGGLLIWGFTDVLDAASNKVGGLHGEQTTFASWRFDSLWLNHA</sequence>
<dbReference type="Gene3D" id="3.10.105.10">
    <property type="entry name" value="Dipeptide-binding Protein, Domain 3"/>
    <property type="match status" value="1"/>
</dbReference>
<dbReference type="RefSeq" id="WP_078480145.1">
    <property type="nucleotide sequence ID" value="NZ_RJUR01000011.1"/>
</dbReference>
<dbReference type="PROSITE" id="PS51318">
    <property type="entry name" value="TAT"/>
    <property type="match status" value="1"/>
</dbReference>
<organism evidence="2 3">
    <name type="scientific">Pseudomonas putida</name>
    <name type="common">Arthrobacter siderocapsulatus</name>
    <dbReference type="NCBI Taxonomy" id="303"/>
    <lineage>
        <taxon>Bacteria</taxon>
        <taxon>Pseudomonadati</taxon>
        <taxon>Pseudomonadota</taxon>
        <taxon>Gammaproteobacteria</taxon>
        <taxon>Pseudomonadales</taxon>
        <taxon>Pseudomonadaceae</taxon>
        <taxon>Pseudomonas</taxon>
    </lineage>
</organism>
<feature type="domain" description="Solute-binding protein family 5" evidence="1">
    <location>
        <begin position="100"/>
        <end position="411"/>
    </location>
</feature>
<comment type="caution">
    <text evidence="2">The sequence shown here is derived from an EMBL/GenBank/DDBJ whole genome shotgun (WGS) entry which is preliminary data.</text>
</comment>
<dbReference type="Proteomes" id="UP000269115">
    <property type="component" value="Unassembled WGS sequence"/>
</dbReference>
<dbReference type="AlphaFoldDB" id="A0A9X8EK03"/>
<dbReference type="PROSITE" id="PS51257">
    <property type="entry name" value="PROKAR_LIPOPROTEIN"/>
    <property type="match status" value="1"/>
</dbReference>
<dbReference type="InterPro" id="IPR006311">
    <property type="entry name" value="TAT_signal"/>
</dbReference>
<dbReference type="Gene3D" id="3.40.190.10">
    <property type="entry name" value="Periplasmic binding protein-like II"/>
    <property type="match status" value="1"/>
</dbReference>
<dbReference type="InterPro" id="IPR039424">
    <property type="entry name" value="SBP_5"/>
</dbReference>
<dbReference type="Pfam" id="PF00496">
    <property type="entry name" value="SBP_bac_5"/>
    <property type="match status" value="1"/>
</dbReference>
<dbReference type="SUPFAM" id="SSF53850">
    <property type="entry name" value="Periplasmic binding protein-like II"/>
    <property type="match status" value="1"/>
</dbReference>
<reference evidence="2 3" key="1">
    <citation type="submission" date="2018-11" db="EMBL/GenBank/DDBJ databases">
        <title>Genomic analyses of the natural microbiome of Caenorhabditis elegans.</title>
        <authorList>
            <person name="Samuel B."/>
        </authorList>
    </citation>
    <scope>NUCLEOTIDE SEQUENCE [LARGE SCALE GENOMIC DNA]</scope>
    <source>
        <strain evidence="2 3">BIGb0473</strain>
    </source>
</reference>
<protein>
    <submittedName>
        <fullName evidence="2">Peptide/nickel transport system substrate-binding protein</fullName>
    </submittedName>
</protein>
<dbReference type="CDD" id="cd08503">
    <property type="entry name" value="PBP2_NikA_DppA_OppA_like_17"/>
    <property type="match status" value="1"/>
</dbReference>